<keyword evidence="1" id="KW-0614">Plasmid</keyword>
<name>A0A023WYF5_STUST</name>
<dbReference type="Proteomes" id="UP000025238">
    <property type="component" value="Plasmid pLIB119"/>
</dbReference>
<sequence length="124" mass="13922">MARQTHIPGLEQLQLNGIAYSWNATMGEYWSESGDPRVLQSEEIHAWLLAFNTKRPYSPEGQKIEAKIIAQDVCSVTDRPLFGLRFLDHTRGICGDVLVSEVTADALMAEYDAGRYQSLWTGAF</sequence>
<dbReference type="PATRIC" id="fig|316.110.peg.2550"/>
<evidence type="ECO:0000313" key="5">
    <source>
        <dbReference type="Proteomes" id="UP000032439"/>
    </source>
</evidence>
<organism evidence="1 4">
    <name type="scientific">Stutzerimonas stutzeri</name>
    <name type="common">Pseudomonas stutzeri</name>
    <dbReference type="NCBI Taxonomy" id="316"/>
    <lineage>
        <taxon>Bacteria</taxon>
        <taxon>Pseudomonadati</taxon>
        <taxon>Pseudomonadota</taxon>
        <taxon>Gammaproteobacteria</taxon>
        <taxon>Pseudomonadales</taxon>
        <taxon>Pseudomonadaceae</taxon>
        <taxon>Stutzerimonas</taxon>
    </lineage>
</organism>
<dbReference type="EMBL" id="CP007510">
    <property type="protein sequence ID" value="AHY45262.1"/>
    <property type="molecule type" value="Genomic_DNA"/>
</dbReference>
<gene>
    <name evidence="3" type="ORF">GQA94_22075</name>
    <name evidence="2" type="ORF">LO50_21020</name>
    <name evidence="1" type="ORF">UIB01_22525</name>
</gene>
<dbReference type="Proteomes" id="UP000032439">
    <property type="component" value="Unassembled WGS sequence"/>
</dbReference>
<geneLocation type="plasmid" evidence="3">
    <name>p1_PM101005</name>
</geneLocation>
<reference evidence="3 6" key="3">
    <citation type="submission" date="2019-12" db="EMBL/GenBank/DDBJ databases">
        <title>Complete genome sequence of Pseudomonas stutzeri.</title>
        <authorList>
            <person name="Lim S.R."/>
            <person name="Kim J.H."/>
        </authorList>
    </citation>
    <scope>NUCLEOTIDE SEQUENCE [LARGE SCALE GENOMIC DNA]</scope>
    <source>
        <strain evidence="3 6">PM101005</strain>
        <plasmid evidence="3">p1_PM101005</plasmid>
        <plasmid evidence="6">p1_pm101005</plasmid>
    </source>
</reference>
<dbReference type="AlphaFoldDB" id="A0A023WYF5"/>
<evidence type="ECO:0000313" key="4">
    <source>
        <dbReference type="Proteomes" id="UP000025238"/>
    </source>
</evidence>
<evidence type="ECO:0000313" key="2">
    <source>
        <dbReference type="EMBL" id="KIZ33423.1"/>
    </source>
</evidence>
<reference evidence="1 4" key="1">
    <citation type="submission" date="2014-03" db="EMBL/GenBank/DDBJ databases">
        <title>Complete genome sequence of Pseudomonas stutzeri 19SMN4.</title>
        <authorList>
            <person name="Brunet-Galmes I."/>
            <person name="Nogales B."/>
            <person name="Busquets A."/>
            <person name="Pena A."/>
            <person name="Gomila M."/>
            <person name="Garcia-Valdes E."/>
            <person name="Lalucat J."/>
            <person name="Bennasar A."/>
            <person name="Bosch R."/>
        </authorList>
    </citation>
    <scope>NUCLEOTIDE SEQUENCE [LARGE SCALE GENOMIC DNA]</scope>
    <source>
        <strain evidence="1 4">19SMN4</strain>
        <plasmid evidence="4">Plasmid pLIB119</plasmid>
        <plasmid evidence="1">pLIB119</plasmid>
    </source>
</reference>
<accession>A0A023WYF5</accession>
<evidence type="ECO:0000313" key="6">
    <source>
        <dbReference type="Proteomes" id="UP000438983"/>
    </source>
</evidence>
<dbReference type="RefSeq" id="WP_040138028.1">
    <property type="nucleotide sequence ID" value="NZ_CP046903.1"/>
</dbReference>
<protein>
    <submittedName>
        <fullName evidence="1">Uncharacterized protein</fullName>
    </submittedName>
</protein>
<geneLocation type="plasmid" evidence="1 4">
    <name>pLIB119</name>
</geneLocation>
<evidence type="ECO:0000313" key="3">
    <source>
        <dbReference type="EMBL" id="QGZ32819.1"/>
    </source>
</evidence>
<geneLocation type="plasmid" evidence="6">
    <name>p1_pm101005</name>
</geneLocation>
<evidence type="ECO:0000313" key="1">
    <source>
        <dbReference type="EMBL" id="AHY45262.1"/>
    </source>
</evidence>
<proteinExistence type="predicted"/>
<dbReference type="EMBL" id="CP046903">
    <property type="protein sequence ID" value="QGZ32819.1"/>
    <property type="molecule type" value="Genomic_DNA"/>
</dbReference>
<dbReference type="OrthoDB" id="7033782at2"/>
<reference evidence="2 5" key="2">
    <citation type="submission" date="2014-11" db="EMBL/GenBank/DDBJ databases">
        <title>Genomics and ecophysiology of heterotrophic nitrogen fixing bacteria isolated from estuarine surface water.</title>
        <authorList>
            <person name="Bentzon-Tilia M."/>
            <person name="Severin I."/>
            <person name="Hansen L.H."/>
            <person name="Riemann L."/>
        </authorList>
    </citation>
    <scope>NUCLEOTIDE SEQUENCE [LARGE SCALE GENOMIC DNA]</scope>
    <source>
        <strain evidence="2 5">BAL361</strain>
    </source>
</reference>
<dbReference type="KEGG" id="pstu:UIB01_22525"/>
<dbReference type="Proteomes" id="UP000438983">
    <property type="component" value="Plasmid p1_PM101005"/>
</dbReference>
<dbReference type="EMBL" id="JXXD01000243">
    <property type="protein sequence ID" value="KIZ33423.1"/>
    <property type="molecule type" value="Genomic_DNA"/>
</dbReference>